<sequence length="198" mass="22644">MAQEERKRYIHILRHGEALHNVIPNYSTPDPPLTERGKQQATSVSLNFKPDLIICSPLTRTIETMYNVLNANASGSDLPIEIWPNVREALHGKYNIGSTQRELSKKFPALDFSGCHEGWEGKTVSWDAAEERAEEVLRALRQREEEHILVVSHAVFIYLMTQSDDYFMNCELRSYELDGEGELKEVAKNIDASLKTQR</sequence>
<dbReference type="Pfam" id="PF00300">
    <property type="entry name" value="His_Phos_1"/>
    <property type="match status" value="1"/>
</dbReference>
<evidence type="ECO:0000256" key="2">
    <source>
        <dbReference type="ARBA" id="ARBA00023235"/>
    </source>
</evidence>
<dbReference type="GO" id="GO:0016791">
    <property type="term" value="F:phosphatase activity"/>
    <property type="evidence" value="ECO:0007669"/>
    <property type="project" value="TreeGrafter"/>
</dbReference>
<gene>
    <name evidence="3" type="ORF">M422DRAFT_226903</name>
</gene>
<evidence type="ECO:0000313" key="4">
    <source>
        <dbReference type="Proteomes" id="UP000054279"/>
    </source>
</evidence>
<dbReference type="GO" id="GO:0005737">
    <property type="term" value="C:cytoplasm"/>
    <property type="evidence" value="ECO:0007669"/>
    <property type="project" value="TreeGrafter"/>
</dbReference>
<dbReference type="PANTHER" id="PTHR48100">
    <property type="entry name" value="BROAD-SPECIFICITY PHOSPHATASE YOR283W-RELATED"/>
    <property type="match status" value="1"/>
</dbReference>
<dbReference type="PANTHER" id="PTHR48100:SF1">
    <property type="entry name" value="HISTIDINE PHOSPHATASE FAMILY PROTEIN-RELATED"/>
    <property type="match status" value="1"/>
</dbReference>
<keyword evidence="1" id="KW-0324">Glycolysis</keyword>
<dbReference type="Gene3D" id="3.40.50.1240">
    <property type="entry name" value="Phosphoglycerate mutase-like"/>
    <property type="match status" value="1"/>
</dbReference>
<dbReference type="PROSITE" id="PS00175">
    <property type="entry name" value="PG_MUTASE"/>
    <property type="match status" value="1"/>
</dbReference>
<accession>A0A0C9W2I6</accession>
<organism evidence="3 4">
    <name type="scientific">Sphaerobolus stellatus (strain SS14)</name>
    <dbReference type="NCBI Taxonomy" id="990650"/>
    <lineage>
        <taxon>Eukaryota</taxon>
        <taxon>Fungi</taxon>
        <taxon>Dikarya</taxon>
        <taxon>Basidiomycota</taxon>
        <taxon>Agaricomycotina</taxon>
        <taxon>Agaricomycetes</taxon>
        <taxon>Phallomycetidae</taxon>
        <taxon>Geastrales</taxon>
        <taxon>Sphaerobolaceae</taxon>
        <taxon>Sphaerobolus</taxon>
    </lineage>
</organism>
<dbReference type="SUPFAM" id="SSF53254">
    <property type="entry name" value="Phosphoglycerate mutase-like"/>
    <property type="match status" value="1"/>
</dbReference>
<evidence type="ECO:0008006" key="5">
    <source>
        <dbReference type="Google" id="ProtNLM"/>
    </source>
</evidence>
<keyword evidence="4" id="KW-1185">Reference proteome</keyword>
<dbReference type="InterPro" id="IPR001345">
    <property type="entry name" value="PG/BPGM_mutase_AS"/>
</dbReference>
<dbReference type="SMART" id="SM00855">
    <property type="entry name" value="PGAM"/>
    <property type="match status" value="1"/>
</dbReference>
<proteinExistence type="predicted"/>
<dbReference type="InterPro" id="IPR013078">
    <property type="entry name" value="His_Pase_superF_clade-1"/>
</dbReference>
<dbReference type="AlphaFoldDB" id="A0A0C9W2I6"/>
<keyword evidence="2" id="KW-0413">Isomerase</keyword>
<dbReference type="InterPro" id="IPR029033">
    <property type="entry name" value="His_PPase_superfam"/>
</dbReference>
<dbReference type="Proteomes" id="UP000054279">
    <property type="component" value="Unassembled WGS sequence"/>
</dbReference>
<evidence type="ECO:0000313" key="3">
    <source>
        <dbReference type="EMBL" id="KIJ45840.1"/>
    </source>
</evidence>
<dbReference type="OrthoDB" id="496981at2759"/>
<evidence type="ECO:0000256" key="1">
    <source>
        <dbReference type="ARBA" id="ARBA00023152"/>
    </source>
</evidence>
<name>A0A0C9W2I6_SPHS4</name>
<protein>
    <recommendedName>
        <fullName evidence="5">Phosphoglycerate mutase-like protein</fullName>
    </recommendedName>
</protein>
<dbReference type="InterPro" id="IPR050275">
    <property type="entry name" value="PGM_Phosphatase"/>
</dbReference>
<dbReference type="PIRSF" id="PIRSF000709">
    <property type="entry name" value="6PFK_2-Ptase"/>
    <property type="match status" value="1"/>
</dbReference>
<dbReference type="HOGENOM" id="CLU_039184_1_2_1"/>
<dbReference type="CDD" id="cd07067">
    <property type="entry name" value="HP_PGM_like"/>
    <property type="match status" value="1"/>
</dbReference>
<dbReference type="EMBL" id="KN837110">
    <property type="protein sequence ID" value="KIJ45840.1"/>
    <property type="molecule type" value="Genomic_DNA"/>
</dbReference>
<reference evidence="3 4" key="1">
    <citation type="submission" date="2014-06" db="EMBL/GenBank/DDBJ databases">
        <title>Evolutionary Origins and Diversification of the Mycorrhizal Mutualists.</title>
        <authorList>
            <consortium name="DOE Joint Genome Institute"/>
            <consortium name="Mycorrhizal Genomics Consortium"/>
            <person name="Kohler A."/>
            <person name="Kuo A."/>
            <person name="Nagy L.G."/>
            <person name="Floudas D."/>
            <person name="Copeland A."/>
            <person name="Barry K.W."/>
            <person name="Cichocki N."/>
            <person name="Veneault-Fourrey C."/>
            <person name="LaButti K."/>
            <person name="Lindquist E.A."/>
            <person name="Lipzen A."/>
            <person name="Lundell T."/>
            <person name="Morin E."/>
            <person name="Murat C."/>
            <person name="Riley R."/>
            <person name="Ohm R."/>
            <person name="Sun H."/>
            <person name="Tunlid A."/>
            <person name="Henrissat B."/>
            <person name="Grigoriev I.V."/>
            <person name="Hibbett D.S."/>
            <person name="Martin F."/>
        </authorList>
    </citation>
    <scope>NUCLEOTIDE SEQUENCE [LARGE SCALE GENOMIC DNA]</scope>
    <source>
        <strain evidence="3 4">SS14</strain>
    </source>
</reference>